<dbReference type="GO" id="GO:0016787">
    <property type="term" value="F:hydrolase activity"/>
    <property type="evidence" value="ECO:0007669"/>
    <property type="project" value="UniProtKB-KW"/>
</dbReference>
<keyword evidence="10" id="KW-0378">Hydrolase</keyword>
<comment type="caution">
    <text evidence="17">The sequence shown here is derived from an EMBL/GenBank/DDBJ whole genome shotgun (WGS) entry which is preliminary data.</text>
</comment>
<keyword evidence="12" id="KW-0902">Two-component regulatory system</keyword>
<dbReference type="GO" id="GO:0000155">
    <property type="term" value="F:phosphorelay sensor kinase activity"/>
    <property type="evidence" value="ECO:0007669"/>
    <property type="project" value="InterPro"/>
</dbReference>
<feature type="domain" description="Histidine kinase" evidence="15">
    <location>
        <begin position="359"/>
        <end position="579"/>
    </location>
</feature>
<dbReference type="Gene3D" id="3.40.50.2300">
    <property type="match status" value="1"/>
</dbReference>
<dbReference type="SUPFAM" id="SSF52172">
    <property type="entry name" value="CheY-like"/>
    <property type="match status" value="1"/>
</dbReference>
<evidence type="ECO:0000256" key="2">
    <source>
        <dbReference type="ARBA" id="ARBA00004533"/>
    </source>
</evidence>
<evidence type="ECO:0000256" key="7">
    <source>
        <dbReference type="ARBA" id="ARBA00022679"/>
    </source>
</evidence>
<evidence type="ECO:0000256" key="14">
    <source>
        <dbReference type="SAM" id="Phobius"/>
    </source>
</evidence>
<dbReference type="InterPro" id="IPR001789">
    <property type="entry name" value="Sig_transdc_resp-reg_receiver"/>
</dbReference>
<keyword evidence="6 13" id="KW-0597">Phosphoprotein</keyword>
<dbReference type="SMART" id="SM00448">
    <property type="entry name" value="REC"/>
    <property type="match status" value="1"/>
</dbReference>
<sequence length="811" mass="90876">MAIQSSLKKKSIIALGLYLCFVIATVGSVTYLVVEHPIKSKLQKNLDLRTELLATSLDESLNGSLGLLHSIAAVGEASEQYDSLKSLLPFMIAQSTNMIVSGGTWPEPYSIDKDVRLKSLFYNKNSEGRVDLIHSWNNPESGGYNIEPWYTSAINIKAQEVSWSDVYIDPYTHVQMITASTPYFKNGVVKGVATIDISLSELIKYVQNHANQYDLGVLIKDKAGNAITEHNFSLTKDIYISRMAFGKYNWEIEVVNSKRLVGEETFELVMSLEFVIAPFLLLCVMIGYYLINRYLIRPIVVIADKVSDKNTHGIIDMTYNSHDEIKHLIDSFNHKTVFLREETVKAKASTKAKSAFLATLSHEIRTPMNGVLGTAQILAKTDLTEHQSKLLHSLYDSGEHMMTLLNEILDFSKIEQGKLELDPSPFPLASIIGSINSVYFTLATEKGLNFKVYSEVPSERWYNADKARIRQILFNLLNNAIKFTSRGFIEVYLNEYERAGKVYLSIQVRDTGIGISKSAQEKIFKPFEQAESTTTRRFGGTGLGLAITQKIVQGMGGDINVKSEEGIGSSFFLTLQTDVCLPESTQDVVHQKFDCNGLSALIVEDNRTNTMIMDAFLRSKGFETTSVVDGAKAVEILTQKTFDLVLMDNHMPVMDGIEATERIRNLNHQSSKGLIIGCTADVFKETREKMLSAGADHILAKPIDERELDDVLIKFSERLNQLKRDALEFNTSNPTEVSSKNNEQRLIDLYVCLDNQDYEQANQILECIISQDSIRFNHDELSAIDKIVTALRENTTPSEEDINVLTLSLAD</sequence>
<dbReference type="Gene3D" id="1.10.287.130">
    <property type="match status" value="1"/>
</dbReference>
<dbReference type="EMBL" id="BSNX01000008">
    <property type="protein sequence ID" value="GLQ71652.1"/>
    <property type="molecule type" value="Genomic_DNA"/>
</dbReference>
<keyword evidence="11 14" id="KW-1133">Transmembrane helix</keyword>
<name>A0AAV5NN86_9VIBR</name>
<keyword evidence="18" id="KW-1185">Reference proteome</keyword>
<dbReference type="PANTHER" id="PTHR43047:SF78">
    <property type="entry name" value="SENSORY_REGULATORY PROTEIN RPFC"/>
    <property type="match status" value="1"/>
</dbReference>
<dbReference type="InterPro" id="IPR005467">
    <property type="entry name" value="His_kinase_dom"/>
</dbReference>
<dbReference type="InterPro" id="IPR003661">
    <property type="entry name" value="HisK_dim/P_dom"/>
</dbReference>
<feature type="modified residue" description="4-aspartylphosphate" evidence="13">
    <location>
        <position position="648"/>
    </location>
</feature>
<dbReference type="InterPro" id="IPR036097">
    <property type="entry name" value="HisK_dim/P_sf"/>
</dbReference>
<dbReference type="FunFam" id="3.30.565.10:FF:000010">
    <property type="entry name" value="Sensor histidine kinase RcsC"/>
    <property type="match status" value="1"/>
</dbReference>
<keyword evidence="14" id="KW-0472">Membrane</keyword>
<dbReference type="SMART" id="SM00387">
    <property type="entry name" value="HATPase_c"/>
    <property type="match status" value="1"/>
</dbReference>
<dbReference type="Gene3D" id="3.30.450.20">
    <property type="entry name" value="PAS domain"/>
    <property type="match status" value="1"/>
</dbReference>
<dbReference type="GO" id="GO:0005886">
    <property type="term" value="C:plasma membrane"/>
    <property type="evidence" value="ECO:0007669"/>
    <property type="project" value="UniProtKB-SubCell"/>
</dbReference>
<evidence type="ECO:0000313" key="17">
    <source>
        <dbReference type="EMBL" id="GLQ71652.1"/>
    </source>
</evidence>
<dbReference type="Gene3D" id="3.30.565.10">
    <property type="entry name" value="Histidine kinase-like ATPase, C-terminal domain"/>
    <property type="match status" value="1"/>
</dbReference>
<dbReference type="Proteomes" id="UP001156690">
    <property type="component" value="Unassembled WGS sequence"/>
</dbReference>
<evidence type="ECO:0000256" key="5">
    <source>
        <dbReference type="ARBA" id="ARBA00022475"/>
    </source>
</evidence>
<keyword evidence="8 14" id="KW-0812">Transmembrane</keyword>
<dbReference type="EC" id="2.7.13.3" evidence="4"/>
<keyword evidence="9 17" id="KW-0418">Kinase</keyword>
<dbReference type="SUPFAM" id="SSF103190">
    <property type="entry name" value="Sensory domain-like"/>
    <property type="match status" value="1"/>
</dbReference>
<protein>
    <recommendedName>
        <fullName evidence="4">histidine kinase</fullName>
        <ecNumber evidence="4">2.7.13.3</ecNumber>
    </recommendedName>
</protein>
<evidence type="ECO:0000256" key="4">
    <source>
        <dbReference type="ARBA" id="ARBA00012438"/>
    </source>
</evidence>
<dbReference type="InterPro" id="IPR003594">
    <property type="entry name" value="HATPase_dom"/>
</dbReference>
<dbReference type="SUPFAM" id="SSF47384">
    <property type="entry name" value="Homodimeric domain of signal transducing histidine kinase"/>
    <property type="match status" value="1"/>
</dbReference>
<dbReference type="Pfam" id="PF00512">
    <property type="entry name" value="HisKA"/>
    <property type="match status" value="1"/>
</dbReference>
<accession>A0AAV5NN86</accession>
<evidence type="ECO:0000256" key="11">
    <source>
        <dbReference type="ARBA" id="ARBA00022989"/>
    </source>
</evidence>
<evidence type="ECO:0000256" key="9">
    <source>
        <dbReference type="ARBA" id="ARBA00022777"/>
    </source>
</evidence>
<evidence type="ECO:0000256" key="3">
    <source>
        <dbReference type="ARBA" id="ARBA00004651"/>
    </source>
</evidence>
<dbReference type="PROSITE" id="PS50110">
    <property type="entry name" value="RESPONSE_REGULATORY"/>
    <property type="match status" value="1"/>
</dbReference>
<comment type="subcellular location">
    <subcellularLocation>
        <location evidence="2">Cell inner membrane</location>
    </subcellularLocation>
    <subcellularLocation>
        <location evidence="3">Cell membrane</location>
        <topology evidence="3">Multi-pass membrane protein</topology>
    </subcellularLocation>
</comment>
<dbReference type="Pfam" id="PF22673">
    <property type="entry name" value="MCP-like_PDC_1"/>
    <property type="match status" value="1"/>
</dbReference>
<evidence type="ECO:0000256" key="12">
    <source>
        <dbReference type="ARBA" id="ARBA00023012"/>
    </source>
</evidence>
<gene>
    <name evidence="17" type="ORF">GCM10007932_10120</name>
</gene>
<dbReference type="InterPro" id="IPR029151">
    <property type="entry name" value="Sensor-like_sf"/>
</dbReference>
<dbReference type="PANTHER" id="PTHR43047">
    <property type="entry name" value="TWO-COMPONENT HISTIDINE PROTEIN KINASE"/>
    <property type="match status" value="1"/>
</dbReference>
<evidence type="ECO:0000256" key="6">
    <source>
        <dbReference type="ARBA" id="ARBA00022553"/>
    </source>
</evidence>
<evidence type="ECO:0000313" key="18">
    <source>
        <dbReference type="Proteomes" id="UP001156690"/>
    </source>
</evidence>
<dbReference type="Pfam" id="PF02518">
    <property type="entry name" value="HATPase_c"/>
    <property type="match status" value="1"/>
</dbReference>
<dbReference type="SUPFAM" id="SSF55874">
    <property type="entry name" value="ATPase domain of HSP90 chaperone/DNA topoisomerase II/histidine kinase"/>
    <property type="match status" value="1"/>
</dbReference>
<evidence type="ECO:0000259" key="16">
    <source>
        <dbReference type="PROSITE" id="PS50110"/>
    </source>
</evidence>
<dbReference type="InterPro" id="IPR004358">
    <property type="entry name" value="Sig_transdc_His_kin-like_C"/>
</dbReference>
<reference evidence="18" key="1">
    <citation type="journal article" date="2019" name="Int. J. Syst. Evol. Microbiol.">
        <title>The Global Catalogue of Microorganisms (GCM) 10K type strain sequencing project: providing services to taxonomists for standard genome sequencing and annotation.</title>
        <authorList>
            <consortium name="The Broad Institute Genomics Platform"/>
            <consortium name="The Broad Institute Genome Sequencing Center for Infectious Disease"/>
            <person name="Wu L."/>
            <person name="Ma J."/>
        </authorList>
    </citation>
    <scope>NUCLEOTIDE SEQUENCE [LARGE SCALE GENOMIC DNA]</scope>
    <source>
        <strain evidence="18">NBRC 15640</strain>
    </source>
</reference>
<dbReference type="AlphaFoldDB" id="A0AAV5NN86"/>
<organism evidence="17 18">
    <name type="scientific">Vibrio penaeicida</name>
    <dbReference type="NCBI Taxonomy" id="104609"/>
    <lineage>
        <taxon>Bacteria</taxon>
        <taxon>Pseudomonadati</taxon>
        <taxon>Pseudomonadota</taxon>
        <taxon>Gammaproteobacteria</taxon>
        <taxon>Vibrionales</taxon>
        <taxon>Vibrionaceae</taxon>
        <taxon>Vibrio</taxon>
    </lineage>
</organism>
<evidence type="ECO:0000259" key="15">
    <source>
        <dbReference type="PROSITE" id="PS50109"/>
    </source>
</evidence>
<dbReference type="PRINTS" id="PR00344">
    <property type="entry name" value="BCTRLSENSOR"/>
</dbReference>
<feature type="domain" description="Response regulatory" evidence="16">
    <location>
        <begin position="599"/>
        <end position="716"/>
    </location>
</feature>
<proteinExistence type="predicted"/>
<evidence type="ECO:0000256" key="13">
    <source>
        <dbReference type="PROSITE-ProRule" id="PRU00169"/>
    </source>
</evidence>
<dbReference type="InterPro" id="IPR036890">
    <property type="entry name" value="HATPase_C_sf"/>
</dbReference>
<dbReference type="SMART" id="SM00388">
    <property type="entry name" value="HisKA"/>
    <property type="match status" value="1"/>
</dbReference>
<keyword evidence="7" id="KW-0808">Transferase</keyword>
<dbReference type="InterPro" id="IPR011006">
    <property type="entry name" value="CheY-like_superfamily"/>
</dbReference>
<dbReference type="RefSeq" id="WP_126607162.1">
    <property type="nucleotide sequence ID" value="NZ_AP025144.1"/>
</dbReference>
<evidence type="ECO:0000256" key="1">
    <source>
        <dbReference type="ARBA" id="ARBA00000085"/>
    </source>
</evidence>
<dbReference type="CDD" id="cd16922">
    <property type="entry name" value="HATPase_EvgS-ArcB-TorS-like"/>
    <property type="match status" value="1"/>
</dbReference>
<comment type="catalytic activity">
    <reaction evidence="1">
        <text>ATP + protein L-histidine = ADP + protein N-phospho-L-histidine.</text>
        <dbReference type="EC" id="2.7.13.3"/>
    </reaction>
</comment>
<dbReference type="CDD" id="cd00082">
    <property type="entry name" value="HisKA"/>
    <property type="match status" value="1"/>
</dbReference>
<evidence type="ECO:0000256" key="8">
    <source>
        <dbReference type="ARBA" id="ARBA00022692"/>
    </source>
</evidence>
<evidence type="ECO:0000256" key="10">
    <source>
        <dbReference type="ARBA" id="ARBA00022801"/>
    </source>
</evidence>
<dbReference type="Pfam" id="PF00072">
    <property type="entry name" value="Response_reg"/>
    <property type="match status" value="1"/>
</dbReference>
<dbReference type="PROSITE" id="PS50109">
    <property type="entry name" value="HIS_KIN"/>
    <property type="match status" value="1"/>
</dbReference>
<feature type="transmembrane region" description="Helical" evidence="14">
    <location>
        <begin position="12"/>
        <end position="34"/>
    </location>
</feature>
<dbReference type="CDD" id="cd12913">
    <property type="entry name" value="PDC1_MCP_like"/>
    <property type="match status" value="1"/>
</dbReference>
<dbReference type="CDD" id="cd17546">
    <property type="entry name" value="REC_hyHK_CKI1_RcsC-like"/>
    <property type="match status" value="1"/>
</dbReference>
<keyword evidence="5" id="KW-1003">Cell membrane</keyword>